<proteinExistence type="inferred from homology"/>
<dbReference type="EMBL" id="FOJI01000009">
    <property type="protein sequence ID" value="SEW30038.1"/>
    <property type="molecule type" value="Genomic_DNA"/>
</dbReference>
<reference evidence="7 8" key="1">
    <citation type="submission" date="2016-10" db="EMBL/GenBank/DDBJ databases">
        <authorList>
            <person name="de Groot N.N."/>
        </authorList>
    </citation>
    <scope>NUCLEOTIDE SEQUENCE [LARGE SCALE GENOMIC DNA]</scope>
    <source>
        <strain evidence="7 8">DSM 9179</strain>
    </source>
</reference>
<evidence type="ECO:0000256" key="6">
    <source>
        <dbReference type="HAMAP-Rule" id="MF_00074"/>
    </source>
</evidence>
<accession>A0A1I0QS50</accession>
<dbReference type="RefSeq" id="WP_092454297.1">
    <property type="nucleotide sequence ID" value="NZ_FOJI01000009.1"/>
</dbReference>
<comment type="similarity">
    <text evidence="6">Belongs to the methyltransferase superfamily. RNA methyltransferase RsmG family.</text>
</comment>
<keyword evidence="3 6" id="KW-0489">Methyltransferase</keyword>
<dbReference type="PANTHER" id="PTHR31760:SF0">
    <property type="entry name" value="S-ADENOSYL-L-METHIONINE-DEPENDENT METHYLTRANSFERASES SUPERFAMILY PROTEIN"/>
    <property type="match status" value="1"/>
</dbReference>
<dbReference type="OrthoDB" id="9808773at2"/>
<comment type="function">
    <text evidence="6">Specifically methylates the N7 position of a guanine in 16S rRNA.</text>
</comment>
<dbReference type="GO" id="GO:0070043">
    <property type="term" value="F:rRNA (guanine-N7-)-methyltransferase activity"/>
    <property type="evidence" value="ECO:0007669"/>
    <property type="project" value="UniProtKB-UniRule"/>
</dbReference>
<dbReference type="FunFam" id="3.40.50.150:FF:000041">
    <property type="entry name" value="Ribosomal RNA small subunit methyltransferase G"/>
    <property type="match status" value="1"/>
</dbReference>
<evidence type="ECO:0000313" key="8">
    <source>
        <dbReference type="Proteomes" id="UP000199701"/>
    </source>
</evidence>
<keyword evidence="4 6" id="KW-0808">Transferase</keyword>
<feature type="binding site" evidence="6">
    <location>
        <position position="88"/>
    </location>
    <ligand>
        <name>S-adenosyl-L-methionine</name>
        <dbReference type="ChEBI" id="CHEBI:59789"/>
    </ligand>
</feature>
<evidence type="ECO:0000256" key="3">
    <source>
        <dbReference type="ARBA" id="ARBA00022603"/>
    </source>
</evidence>
<feature type="binding site" evidence="6">
    <location>
        <position position="153"/>
    </location>
    <ligand>
        <name>S-adenosyl-L-methionine</name>
        <dbReference type="ChEBI" id="CHEBI:59789"/>
    </ligand>
</feature>
<sequence>MGIDTFIKSLKELNIELSEGQIEKFDEYFHILVEGNEVMNLTTITDYDEVLLKHYIDSLAVNKAIEEVDNWNLNKKIKVIDIGTGAGFPGIPLKIVYDNLEVVLLDSLNKKVKFLDEVIKKLELLNITAIHGRAEDFAKDPSYRETFDLCVSRAVSNLATLSEYCLPYVKVGGAFISYKSGEIEEELKASEKAIKMLGGNILKVEKMTLPGSTIERSFVVIEKVKNTIGIYPRKSGLPAKEPLK</sequence>
<dbReference type="NCBIfam" id="TIGR00138">
    <property type="entry name" value="rsmG_gidB"/>
    <property type="match status" value="1"/>
</dbReference>
<keyword evidence="8" id="KW-1185">Reference proteome</keyword>
<dbReference type="Proteomes" id="UP000199701">
    <property type="component" value="Unassembled WGS sequence"/>
</dbReference>
<protein>
    <recommendedName>
        <fullName evidence="6">Ribosomal RNA small subunit methyltransferase G</fullName>
        <ecNumber evidence="6">2.1.1.-</ecNumber>
    </recommendedName>
    <alternativeName>
        <fullName evidence="6">16S rRNA 7-methylguanosine methyltransferase</fullName>
        <shortName evidence="6">16S rRNA m7G methyltransferase</shortName>
    </alternativeName>
</protein>
<keyword evidence="5 6" id="KW-0949">S-adenosyl-L-methionine</keyword>
<dbReference type="HAMAP" id="MF_00074">
    <property type="entry name" value="16SrRNA_methyltr_G"/>
    <property type="match status" value="1"/>
</dbReference>
<feature type="binding site" evidence="6">
    <location>
        <begin position="134"/>
        <end position="135"/>
    </location>
    <ligand>
        <name>S-adenosyl-L-methionine</name>
        <dbReference type="ChEBI" id="CHEBI:59789"/>
    </ligand>
</feature>
<dbReference type="AlphaFoldDB" id="A0A1I0QS50"/>
<keyword evidence="1 6" id="KW-0963">Cytoplasm</keyword>
<comment type="subcellular location">
    <subcellularLocation>
        <location evidence="6">Cytoplasm</location>
    </subcellularLocation>
</comment>
<keyword evidence="2 6" id="KW-0698">rRNA processing</keyword>
<dbReference type="PANTHER" id="PTHR31760">
    <property type="entry name" value="S-ADENOSYL-L-METHIONINE-DEPENDENT METHYLTRANSFERASES SUPERFAMILY PROTEIN"/>
    <property type="match status" value="1"/>
</dbReference>
<dbReference type="PIRSF" id="PIRSF003078">
    <property type="entry name" value="GidB"/>
    <property type="match status" value="1"/>
</dbReference>
<dbReference type="InterPro" id="IPR003682">
    <property type="entry name" value="rRNA_ssu_MeTfrase_G"/>
</dbReference>
<evidence type="ECO:0000256" key="2">
    <source>
        <dbReference type="ARBA" id="ARBA00022552"/>
    </source>
</evidence>
<dbReference type="Pfam" id="PF02527">
    <property type="entry name" value="GidB"/>
    <property type="match status" value="1"/>
</dbReference>
<dbReference type="GO" id="GO:0005829">
    <property type="term" value="C:cytosol"/>
    <property type="evidence" value="ECO:0007669"/>
    <property type="project" value="TreeGrafter"/>
</dbReference>
<evidence type="ECO:0000256" key="1">
    <source>
        <dbReference type="ARBA" id="ARBA00022490"/>
    </source>
</evidence>
<dbReference type="STRING" id="99656.SAMN05421659_10917"/>
<comment type="caution">
    <text evidence="6">Lacks conserved residue(s) required for the propagation of feature annotation.</text>
</comment>
<dbReference type="InterPro" id="IPR029063">
    <property type="entry name" value="SAM-dependent_MTases_sf"/>
</dbReference>
<organism evidence="7 8">
    <name type="scientific">[Clostridium] fimetarium</name>
    <dbReference type="NCBI Taxonomy" id="99656"/>
    <lineage>
        <taxon>Bacteria</taxon>
        <taxon>Bacillati</taxon>
        <taxon>Bacillota</taxon>
        <taxon>Clostridia</taxon>
        <taxon>Lachnospirales</taxon>
        <taxon>Lachnospiraceae</taxon>
    </lineage>
</organism>
<dbReference type="CDD" id="cd02440">
    <property type="entry name" value="AdoMet_MTases"/>
    <property type="match status" value="1"/>
</dbReference>
<evidence type="ECO:0000256" key="4">
    <source>
        <dbReference type="ARBA" id="ARBA00022679"/>
    </source>
</evidence>
<dbReference type="Gene3D" id="3.40.50.150">
    <property type="entry name" value="Vaccinia Virus protein VP39"/>
    <property type="match status" value="1"/>
</dbReference>
<gene>
    <name evidence="6" type="primary">rsmG</name>
    <name evidence="7" type="ORF">SAMN05421659_10917</name>
</gene>
<name>A0A1I0QS50_9FIRM</name>
<evidence type="ECO:0000256" key="5">
    <source>
        <dbReference type="ARBA" id="ARBA00022691"/>
    </source>
</evidence>
<dbReference type="SUPFAM" id="SSF53335">
    <property type="entry name" value="S-adenosyl-L-methionine-dependent methyltransferases"/>
    <property type="match status" value="1"/>
</dbReference>
<dbReference type="EC" id="2.1.1.-" evidence="6"/>
<evidence type="ECO:0000313" key="7">
    <source>
        <dbReference type="EMBL" id="SEW30038.1"/>
    </source>
</evidence>
<feature type="binding site" evidence="6">
    <location>
        <position position="83"/>
    </location>
    <ligand>
        <name>S-adenosyl-L-methionine</name>
        <dbReference type="ChEBI" id="CHEBI:59789"/>
    </ligand>
</feature>